<sequence>ERKIYRFAKQGDIGGLVEMGFSLEVAQQAVDKVMRGSG</sequence>
<organism evidence="1">
    <name type="scientific">marine sediment metagenome</name>
    <dbReference type="NCBI Taxonomy" id="412755"/>
    <lineage>
        <taxon>unclassified sequences</taxon>
        <taxon>metagenomes</taxon>
        <taxon>ecological metagenomes</taxon>
    </lineage>
</organism>
<accession>A0A0F9FIN6</accession>
<dbReference type="EMBL" id="LAZR01030270">
    <property type="protein sequence ID" value="KKL57125.1"/>
    <property type="molecule type" value="Genomic_DNA"/>
</dbReference>
<dbReference type="AlphaFoldDB" id="A0A0F9FIN6"/>
<reference evidence="1" key="1">
    <citation type="journal article" date="2015" name="Nature">
        <title>Complex archaea that bridge the gap between prokaryotes and eukaryotes.</title>
        <authorList>
            <person name="Spang A."/>
            <person name="Saw J.H."/>
            <person name="Jorgensen S.L."/>
            <person name="Zaremba-Niedzwiedzka K."/>
            <person name="Martijn J."/>
            <person name="Lind A.E."/>
            <person name="van Eijk R."/>
            <person name="Schleper C."/>
            <person name="Guy L."/>
            <person name="Ettema T.J."/>
        </authorList>
    </citation>
    <scope>NUCLEOTIDE SEQUENCE</scope>
</reference>
<comment type="caution">
    <text evidence="1">The sequence shown here is derived from an EMBL/GenBank/DDBJ whole genome shotgun (WGS) entry which is preliminary data.</text>
</comment>
<protein>
    <submittedName>
        <fullName evidence="1">Uncharacterized protein</fullName>
    </submittedName>
</protein>
<proteinExistence type="predicted"/>
<name>A0A0F9FIN6_9ZZZZ</name>
<evidence type="ECO:0000313" key="1">
    <source>
        <dbReference type="EMBL" id="KKL57125.1"/>
    </source>
</evidence>
<gene>
    <name evidence="1" type="ORF">LCGC14_2238490</name>
</gene>
<feature type="non-terminal residue" evidence="1">
    <location>
        <position position="1"/>
    </location>
</feature>